<dbReference type="PROSITE" id="PS51384">
    <property type="entry name" value="FAD_FR"/>
    <property type="match status" value="1"/>
</dbReference>
<reference evidence="10" key="1">
    <citation type="submission" date="2019-05" db="EMBL/GenBank/DDBJ databases">
        <title>The de novo reference genome and transcriptome assemblies of the wild tomato species Solanum chilense.</title>
        <authorList>
            <person name="Stam R."/>
            <person name="Nosenko T."/>
            <person name="Hoerger A.C."/>
            <person name="Stephan W."/>
            <person name="Seidel M.A."/>
            <person name="Kuhn J.M.M."/>
            <person name="Haberer G."/>
            <person name="Tellier A."/>
        </authorList>
    </citation>
    <scope>NUCLEOTIDE SEQUENCE</scope>
    <source>
        <tissue evidence="10">Mature leaves</tissue>
    </source>
</reference>
<dbReference type="InterPro" id="IPR013112">
    <property type="entry name" value="FAD-bd_8"/>
</dbReference>
<dbReference type="InterPro" id="IPR000778">
    <property type="entry name" value="Cyt_b245_heavy_chain"/>
</dbReference>
<dbReference type="InterPro" id="IPR017927">
    <property type="entry name" value="FAD-bd_FR_type"/>
</dbReference>
<keyword evidence="3 8" id="KW-0812">Transmembrane</keyword>
<evidence type="ECO:0000256" key="8">
    <source>
        <dbReference type="SAM" id="Phobius"/>
    </source>
</evidence>
<feature type="transmembrane region" description="Helical" evidence="8">
    <location>
        <begin position="54"/>
        <end position="74"/>
    </location>
</feature>
<evidence type="ECO:0000256" key="5">
    <source>
        <dbReference type="ARBA" id="ARBA00022989"/>
    </source>
</evidence>
<evidence type="ECO:0000256" key="2">
    <source>
        <dbReference type="ARBA" id="ARBA00022630"/>
    </source>
</evidence>
<feature type="transmembrane region" description="Helical" evidence="8">
    <location>
        <begin position="262"/>
        <end position="279"/>
    </location>
</feature>
<feature type="transmembrane region" description="Helical" evidence="8">
    <location>
        <begin position="285"/>
        <end position="302"/>
    </location>
</feature>
<evidence type="ECO:0000256" key="3">
    <source>
        <dbReference type="ARBA" id="ARBA00022692"/>
    </source>
</evidence>
<feature type="transmembrane region" description="Helical" evidence="8">
    <location>
        <begin position="193"/>
        <end position="213"/>
    </location>
</feature>
<dbReference type="InterPro" id="IPR013130">
    <property type="entry name" value="Fe3_Rdtase_TM_dom"/>
</dbReference>
<dbReference type="PRINTS" id="PR00466">
    <property type="entry name" value="GP91PHOX"/>
</dbReference>
<sequence>MTKISSLLKLLLFLIFAGWLSVWLLKPTQLWTKTWKLAEKKASASFLTQSGLNFAVYTFPVIAIAIVGFVYLALKQKEAISRKGRSSLSVLSNPVVVNKYIGILSGFEILAVCLFVIFLAWTFYVRISNDFKKMVPMKSFTLSVWQYRVFRVATRSGLLAETCLALLLLPILRGMSVFRILGIQFEASVRYHVWLGTTMILFGTVHGGGTLLIWGIKHHLGDEMWKWQKTGRIYLAGEITLLTGLVIWITSLPQIRRKRFEIFYYTHHLYIVFLVFFLFHTGDRHFYMVLPGFFLFCLDKILRMIQSRPETYILSARIFPSKAIELTLPKDPSTISVIFSQFSKSYLYALVVLNNHVFNTLFSGLTYAPTSVIFIKIPRISNFQWHPFSITSSSKVDKHTISILIKAEGRWTSTLCNMLHSKPDSEAGEMRFLQVATEGPYGPSSMDFLRYDSLLLVAGGIGVTPFLSILQEIASTRSSKNVLPVKIQLVYTTKDSKGICLLDSVLPHVFDAEQHYLQLKVFVTRENQSNRSLREVLNEVPKIQNIHFTNHRPGHAIYGLENLQWMSVLLLVVSVVFLAFLIITNHVFIKPDKKSPEQKTATSVADILLICSFALALISGTLVATIWRWKRLREETPSFSEKESKAMKPTEANRVYDQHEIHYGARPNFKDIFSQLANESKGSSIGVFVCGPETLKESVATTCQLLSNVFQSGGQDHKPFFSFHSLNFSL</sequence>
<name>A0A6N2C6Z2_SOLCI</name>
<dbReference type="InterPro" id="IPR039261">
    <property type="entry name" value="FNR_nucleotide-bd"/>
</dbReference>
<keyword evidence="6" id="KW-0560">Oxidoreductase</keyword>
<dbReference type="GO" id="GO:0005886">
    <property type="term" value="C:plasma membrane"/>
    <property type="evidence" value="ECO:0007669"/>
    <property type="project" value="TreeGrafter"/>
</dbReference>
<evidence type="ECO:0000256" key="4">
    <source>
        <dbReference type="ARBA" id="ARBA00022827"/>
    </source>
</evidence>
<comment type="caution">
    <text evidence="10">The sequence shown here is derived from an EMBL/GenBank/DDBJ whole genome shotgun (WGS) entry which is preliminary data.</text>
</comment>
<evidence type="ECO:0000256" key="1">
    <source>
        <dbReference type="ARBA" id="ARBA00004141"/>
    </source>
</evidence>
<dbReference type="PANTHER" id="PTHR11972:SF155">
    <property type="entry name" value="FERRIC REDUCTION OXIDASE 8, MITOCHONDRIAL"/>
    <property type="match status" value="1"/>
</dbReference>
<feature type="transmembrane region" description="Helical" evidence="8">
    <location>
        <begin position="568"/>
        <end position="587"/>
    </location>
</feature>
<evidence type="ECO:0000313" key="10">
    <source>
        <dbReference type="EMBL" id="TMX02925.1"/>
    </source>
</evidence>
<feature type="transmembrane region" description="Helical" evidence="8">
    <location>
        <begin position="607"/>
        <end position="627"/>
    </location>
</feature>
<proteinExistence type="predicted"/>
<dbReference type="SFLD" id="SFLDG01168">
    <property type="entry name" value="Ferric_reductase_subgroup_(FRE"/>
    <property type="match status" value="1"/>
</dbReference>
<keyword evidence="2" id="KW-0285">Flavoprotein</keyword>
<dbReference type="SUPFAM" id="SSF52343">
    <property type="entry name" value="Ferredoxin reductase-like, C-terminal NADP-linked domain"/>
    <property type="match status" value="1"/>
</dbReference>
<dbReference type="PANTHER" id="PTHR11972">
    <property type="entry name" value="NADPH OXIDASE"/>
    <property type="match status" value="1"/>
</dbReference>
<dbReference type="GO" id="GO:0000293">
    <property type="term" value="F:ferric-chelate reductase activity"/>
    <property type="evidence" value="ECO:0007669"/>
    <property type="project" value="TreeGrafter"/>
</dbReference>
<keyword evidence="7 8" id="KW-0472">Membrane</keyword>
<feature type="transmembrane region" description="Helical" evidence="8">
    <location>
        <begin position="95"/>
        <end position="124"/>
    </location>
</feature>
<dbReference type="EMBL" id="RXGB01000541">
    <property type="protein sequence ID" value="TMX02925.1"/>
    <property type="molecule type" value="Genomic_DNA"/>
</dbReference>
<protein>
    <recommendedName>
        <fullName evidence="9">FAD-binding FR-type domain-containing protein</fullName>
    </recommendedName>
</protein>
<keyword evidence="5 8" id="KW-1133">Transmembrane helix</keyword>
<dbReference type="CDD" id="cd06186">
    <property type="entry name" value="NOX_Duox_like_FAD_NADP"/>
    <property type="match status" value="1"/>
</dbReference>
<dbReference type="InterPro" id="IPR050369">
    <property type="entry name" value="RBOH/FRE"/>
</dbReference>
<dbReference type="SFLD" id="SFLDS00052">
    <property type="entry name" value="Ferric_Reductase_Domain"/>
    <property type="match status" value="2"/>
</dbReference>
<dbReference type="InterPro" id="IPR013121">
    <property type="entry name" value="Fe_red_NAD-bd_6"/>
</dbReference>
<dbReference type="Pfam" id="PF01794">
    <property type="entry name" value="Ferric_reduct"/>
    <property type="match status" value="1"/>
</dbReference>
<feature type="domain" description="FAD-binding FR-type" evidence="9">
    <location>
        <begin position="291"/>
        <end position="447"/>
    </location>
</feature>
<evidence type="ECO:0000259" key="9">
    <source>
        <dbReference type="PROSITE" id="PS51384"/>
    </source>
</evidence>
<organism evidence="10">
    <name type="scientific">Solanum chilense</name>
    <name type="common">Tomato</name>
    <name type="synonym">Lycopersicon chilense</name>
    <dbReference type="NCBI Taxonomy" id="4083"/>
    <lineage>
        <taxon>Eukaryota</taxon>
        <taxon>Viridiplantae</taxon>
        <taxon>Streptophyta</taxon>
        <taxon>Embryophyta</taxon>
        <taxon>Tracheophyta</taxon>
        <taxon>Spermatophyta</taxon>
        <taxon>Magnoliopsida</taxon>
        <taxon>eudicotyledons</taxon>
        <taxon>Gunneridae</taxon>
        <taxon>Pentapetalae</taxon>
        <taxon>asterids</taxon>
        <taxon>lamiids</taxon>
        <taxon>Solanales</taxon>
        <taxon>Solanaceae</taxon>
        <taxon>Solanoideae</taxon>
        <taxon>Solaneae</taxon>
        <taxon>Solanum</taxon>
        <taxon>Solanum subgen. Lycopersicon</taxon>
    </lineage>
</organism>
<dbReference type="AlphaFoldDB" id="A0A6N2C6Z2"/>
<gene>
    <name evidence="10" type="ORF">EJD97_019245</name>
</gene>
<keyword evidence="4" id="KW-0274">FAD</keyword>
<feature type="transmembrane region" description="Helical" evidence="8">
    <location>
        <begin position="233"/>
        <end position="250"/>
    </location>
</feature>
<feature type="transmembrane region" description="Helical" evidence="8">
    <location>
        <begin position="152"/>
        <end position="172"/>
    </location>
</feature>
<accession>A0A6N2C6Z2</accession>
<dbReference type="Pfam" id="PF08030">
    <property type="entry name" value="NAD_binding_6"/>
    <property type="match status" value="1"/>
</dbReference>
<evidence type="ECO:0000256" key="6">
    <source>
        <dbReference type="ARBA" id="ARBA00023002"/>
    </source>
</evidence>
<dbReference type="Pfam" id="PF08022">
    <property type="entry name" value="FAD_binding_8"/>
    <property type="match status" value="1"/>
</dbReference>
<evidence type="ECO:0000256" key="7">
    <source>
        <dbReference type="ARBA" id="ARBA00023136"/>
    </source>
</evidence>
<dbReference type="Gene3D" id="3.40.50.80">
    <property type="entry name" value="Nucleotide-binding domain of ferredoxin-NADP reductase (FNR) module"/>
    <property type="match status" value="1"/>
</dbReference>
<comment type="subcellular location">
    <subcellularLocation>
        <location evidence="1">Membrane</location>
        <topology evidence="1">Multi-pass membrane protein</topology>
    </subcellularLocation>
</comment>